<dbReference type="PANTHER" id="PTHR33376">
    <property type="match status" value="1"/>
</dbReference>
<dbReference type="InterPro" id="IPR038404">
    <property type="entry name" value="TRAP_DctP_sf"/>
</dbReference>
<keyword evidence="3" id="KW-1185">Reference proteome</keyword>
<evidence type="ECO:0000313" key="3">
    <source>
        <dbReference type="Proteomes" id="UP001219037"/>
    </source>
</evidence>
<dbReference type="Gene3D" id="3.40.190.170">
    <property type="entry name" value="Bacterial extracellular solute-binding protein, family 7"/>
    <property type="match status" value="1"/>
</dbReference>
<evidence type="ECO:0000313" key="2">
    <source>
        <dbReference type="EMBL" id="WFP16783.1"/>
    </source>
</evidence>
<organism evidence="2 3">
    <name type="scientific">Citricoccus muralis</name>
    <dbReference type="NCBI Taxonomy" id="169134"/>
    <lineage>
        <taxon>Bacteria</taxon>
        <taxon>Bacillati</taxon>
        <taxon>Actinomycetota</taxon>
        <taxon>Actinomycetes</taxon>
        <taxon>Micrococcales</taxon>
        <taxon>Micrococcaceae</taxon>
        <taxon>Citricoccus</taxon>
    </lineage>
</organism>
<proteinExistence type="predicted"/>
<dbReference type="EMBL" id="CP121252">
    <property type="protein sequence ID" value="WFP16783.1"/>
    <property type="molecule type" value="Genomic_DNA"/>
</dbReference>
<dbReference type="Proteomes" id="UP001219037">
    <property type="component" value="Chromosome"/>
</dbReference>
<evidence type="ECO:0000256" key="1">
    <source>
        <dbReference type="ARBA" id="ARBA00022729"/>
    </source>
</evidence>
<protein>
    <submittedName>
        <fullName evidence="2">TRAP transporter substrate-binding protein DctP</fullName>
    </submittedName>
</protein>
<sequence length="380" mass="41193">MTTPTTTENTTDTRRGLRVTGVLAASALALTACSGVVDDAGDGEAVTLTLATAATAGTPNAAVQDLFLDRLEEASDGRIEIDRTAPESLCEATEIVECLRDGRADIGVTVPDYTPQYFPTLSVSGIPFQGQNSQAITQTLYDIHRDYEPAVARMDDQGLHYVSAWPVGRLLFGAQEPIESAEDLNELRIRASGPTIQRILQDSGANITALSASETYEAVERGIVDSVGAAVDFAVNYRLMELLPYWTDPGVGQYSTFGMWLSKDAYDTLDPELQTIVDEVAQDLNEGSAVDAFNEAASGQCDELAGESRVEMLDEWDEADREAWAAEVEESGRDAWIATANEHGMDDPEALLEEYEAGLEQYQDADYEDATLTCVRNFAN</sequence>
<dbReference type="Pfam" id="PF03480">
    <property type="entry name" value="DctP"/>
    <property type="match status" value="1"/>
</dbReference>
<reference evidence="2 3" key="1">
    <citation type="submission" date="2023-04" db="EMBL/GenBank/DDBJ databases">
        <title>Funneling lignin-derived compounds into biodiesel using alkali-halophilic Citricoccus sp. P2.</title>
        <authorList>
            <person name="Luo C.-B."/>
        </authorList>
    </citation>
    <scope>NUCLEOTIDE SEQUENCE [LARGE SCALE GENOMIC DNA]</scope>
    <source>
        <strain evidence="2 3">P2</strain>
    </source>
</reference>
<dbReference type="NCBIfam" id="NF037995">
    <property type="entry name" value="TRAP_S1"/>
    <property type="match status" value="1"/>
</dbReference>
<name>A0ABY8H804_9MICC</name>
<accession>A0ABY8H804</accession>
<dbReference type="PANTHER" id="PTHR33376:SF15">
    <property type="entry name" value="BLL6794 PROTEIN"/>
    <property type="match status" value="1"/>
</dbReference>
<keyword evidence="1" id="KW-0732">Signal</keyword>
<gene>
    <name evidence="2" type="primary">dctP</name>
    <name evidence="2" type="ORF">P8192_01250</name>
</gene>
<dbReference type="RefSeq" id="WP_278157872.1">
    <property type="nucleotide sequence ID" value="NZ_CP121252.1"/>
</dbReference>
<dbReference type="InterPro" id="IPR018389">
    <property type="entry name" value="DctP_fam"/>
</dbReference>